<evidence type="ECO:0000313" key="3">
    <source>
        <dbReference type="EMBL" id="GEL97642.1"/>
    </source>
</evidence>
<dbReference type="GO" id="GO:0000271">
    <property type="term" value="P:polysaccharide biosynthetic process"/>
    <property type="evidence" value="ECO:0007669"/>
    <property type="project" value="TreeGrafter"/>
</dbReference>
<comment type="cofactor">
    <cofactor evidence="1">
        <name>pyridoxal 5'-phosphate</name>
        <dbReference type="ChEBI" id="CHEBI:597326"/>
    </cofactor>
</comment>
<dbReference type="PIRSF" id="PIRSF000390">
    <property type="entry name" value="PLP_StrS"/>
    <property type="match status" value="1"/>
</dbReference>
<dbReference type="RefSeq" id="WP_146845200.1">
    <property type="nucleotide sequence ID" value="NZ_BJWH01000004.1"/>
</dbReference>
<gene>
    <name evidence="3" type="ORF">CTE05_11890</name>
</gene>
<dbReference type="PANTHER" id="PTHR30244">
    <property type="entry name" value="TRANSAMINASE"/>
    <property type="match status" value="1"/>
</dbReference>
<dbReference type="InterPro" id="IPR015422">
    <property type="entry name" value="PyrdxlP-dep_Trfase_small"/>
</dbReference>
<dbReference type="SUPFAM" id="SSF53383">
    <property type="entry name" value="PLP-dependent transferases"/>
    <property type="match status" value="1"/>
</dbReference>
<proteinExistence type="inferred from homology"/>
<protein>
    <submittedName>
        <fullName evidence="3">CDP-4-keto-6-deoxy-D-glucose-3-dehydrase</fullName>
    </submittedName>
</protein>
<dbReference type="InterPro" id="IPR015421">
    <property type="entry name" value="PyrdxlP-dep_Trfase_major"/>
</dbReference>
<evidence type="ECO:0000313" key="4">
    <source>
        <dbReference type="Proteomes" id="UP000321049"/>
    </source>
</evidence>
<dbReference type="Gene3D" id="3.40.640.10">
    <property type="entry name" value="Type I PLP-dependent aspartate aminotransferase-like (Major domain)"/>
    <property type="match status" value="1"/>
</dbReference>
<dbReference type="GO" id="GO:0008483">
    <property type="term" value="F:transaminase activity"/>
    <property type="evidence" value="ECO:0007669"/>
    <property type="project" value="TreeGrafter"/>
</dbReference>
<dbReference type="Pfam" id="PF01041">
    <property type="entry name" value="DegT_DnrJ_EryC1"/>
    <property type="match status" value="1"/>
</dbReference>
<dbReference type="CDD" id="cd00616">
    <property type="entry name" value="AHBA_syn"/>
    <property type="match status" value="1"/>
</dbReference>
<evidence type="ECO:0000256" key="1">
    <source>
        <dbReference type="ARBA" id="ARBA00001933"/>
    </source>
</evidence>
<dbReference type="OrthoDB" id="9804264at2"/>
<dbReference type="GO" id="GO:0030170">
    <property type="term" value="F:pyridoxal phosphate binding"/>
    <property type="evidence" value="ECO:0007669"/>
    <property type="project" value="TreeGrafter"/>
</dbReference>
<dbReference type="Gene3D" id="3.90.1150.10">
    <property type="entry name" value="Aspartate Aminotransferase, domain 1"/>
    <property type="match status" value="1"/>
</dbReference>
<name>A0A511JI08_9CELL</name>
<keyword evidence="2" id="KW-0663">Pyridoxal phosphate</keyword>
<reference evidence="3 4" key="1">
    <citation type="submission" date="2019-07" db="EMBL/GenBank/DDBJ databases">
        <title>Whole genome shotgun sequence of Cellulomonas terrae NBRC 100819.</title>
        <authorList>
            <person name="Hosoyama A."/>
            <person name="Uohara A."/>
            <person name="Ohji S."/>
            <person name="Ichikawa N."/>
        </authorList>
    </citation>
    <scope>NUCLEOTIDE SEQUENCE [LARGE SCALE GENOMIC DNA]</scope>
    <source>
        <strain evidence="3 4">NBRC 100819</strain>
    </source>
</reference>
<comment type="similarity">
    <text evidence="2">Belongs to the DegT/DnrJ/EryC1 family.</text>
</comment>
<evidence type="ECO:0000256" key="2">
    <source>
        <dbReference type="RuleBase" id="RU004508"/>
    </source>
</evidence>
<accession>A0A511JI08</accession>
<dbReference type="EMBL" id="BJWH01000004">
    <property type="protein sequence ID" value="GEL97642.1"/>
    <property type="molecule type" value="Genomic_DNA"/>
</dbReference>
<dbReference type="PANTHER" id="PTHR30244:SF34">
    <property type="entry name" value="DTDP-4-AMINO-4,6-DIDEOXYGALACTOSE TRANSAMINASE"/>
    <property type="match status" value="1"/>
</dbReference>
<dbReference type="InterPro" id="IPR015424">
    <property type="entry name" value="PyrdxlP-dep_Trfase"/>
</dbReference>
<sequence>MTASPRDIRYSLSQSSWDDAEYAALQRVIASGQFTMANETLEYERVFAEYLGTPYCVAVNSGSTANLLMAAALRYRKVNPLQPGDEVIVPAVSWPTTYYPLSQYGLHLKFVDIDAETLNYDLDALEAAISDRTRLVMVVNLLGNANDFDRIRAICEPRGIEFIEDNCESLGATFGDRQCGTHGVMGSFSGFFSHHISTMEGGVICTADEELYHILLTLRAHGWTRNLPKFNHVTGEKSDDPFEESFKFVLPGYSVRPLEMSAAVGIEQIAKLPGFVADRRRNATQYLELMSRYPQFIVQREIGESSWFGFSMVVRPDAPFGRADVVRALQAAGVECRPIVAGNFAKNPVMRWLDHSVHGELSNADLIDTNGLFVGNREGELGAELSLLATVLDELVGA</sequence>
<comment type="caution">
    <text evidence="3">The sequence shown here is derived from an EMBL/GenBank/DDBJ whole genome shotgun (WGS) entry which is preliminary data.</text>
</comment>
<organism evidence="3 4">
    <name type="scientific">Cellulomonas terrae</name>
    <dbReference type="NCBI Taxonomy" id="311234"/>
    <lineage>
        <taxon>Bacteria</taxon>
        <taxon>Bacillati</taxon>
        <taxon>Actinomycetota</taxon>
        <taxon>Actinomycetes</taxon>
        <taxon>Micrococcales</taxon>
        <taxon>Cellulomonadaceae</taxon>
        <taxon>Cellulomonas</taxon>
    </lineage>
</organism>
<keyword evidence="4" id="KW-1185">Reference proteome</keyword>
<dbReference type="InterPro" id="IPR000653">
    <property type="entry name" value="DegT/StrS_aminotransferase"/>
</dbReference>
<dbReference type="Proteomes" id="UP000321049">
    <property type="component" value="Unassembled WGS sequence"/>
</dbReference>
<dbReference type="AlphaFoldDB" id="A0A511JI08"/>